<evidence type="ECO:0000256" key="1">
    <source>
        <dbReference type="SAM" id="MobiDB-lite"/>
    </source>
</evidence>
<dbReference type="Proteomes" id="UP000297245">
    <property type="component" value="Unassembled WGS sequence"/>
</dbReference>
<feature type="compositionally biased region" description="Polar residues" evidence="1">
    <location>
        <begin position="74"/>
        <end position="105"/>
    </location>
</feature>
<evidence type="ECO:0000313" key="3">
    <source>
        <dbReference type="Proteomes" id="UP000297245"/>
    </source>
</evidence>
<protein>
    <submittedName>
        <fullName evidence="2">Uncharacterized protein</fullName>
    </submittedName>
</protein>
<sequence>MSSRANKSKKAHATPNDTTVTGDKGTKNALKRGQPNDSPDADTTKDASNNVTRSKPNVKKARLNTNKDPRPATSVENGKNVSKKNSSIGKTSVNVDKDTNQQSGRGQKDSKGKGKQAGQKPNVDHTSSGVLDDITNKFIGDEQLGDSGTLEELEEGNPMGKRIKELQAQLDELQHAQEKRRPLVSHVAVAAAFKASACQAKAILTAPSPPAQKGSNQTAAKPKAIEKKEQEVVEVIARPQGEAGDGVRGFNLQNAFGLSDNEDKYKDFRRSVRNSCLRAGVDFDVSFNKQSPEVVANVCRKVAHDDPYFSKARFPGYWLIREYMKLVIKNKRKYLKKASTKAMVRNNIDSGDEEDNAGASTGGDMDQDVDTAVPEEGMEDGNDD</sequence>
<feature type="region of interest" description="Disordered" evidence="1">
    <location>
        <begin position="1"/>
        <end position="161"/>
    </location>
</feature>
<gene>
    <name evidence="2" type="ORF">K435DRAFT_869581</name>
</gene>
<dbReference type="AlphaFoldDB" id="A0A4S8L8S6"/>
<organism evidence="2 3">
    <name type="scientific">Dendrothele bispora (strain CBS 962.96)</name>
    <dbReference type="NCBI Taxonomy" id="1314807"/>
    <lineage>
        <taxon>Eukaryota</taxon>
        <taxon>Fungi</taxon>
        <taxon>Dikarya</taxon>
        <taxon>Basidiomycota</taxon>
        <taxon>Agaricomycotina</taxon>
        <taxon>Agaricomycetes</taxon>
        <taxon>Agaricomycetidae</taxon>
        <taxon>Agaricales</taxon>
        <taxon>Agaricales incertae sedis</taxon>
        <taxon>Dendrothele</taxon>
    </lineage>
</organism>
<feature type="region of interest" description="Disordered" evidence="1">
    <location>
        <begin position="345"/>
        <end position="384"/>
    </location>
</feature>
<evidence type="ECO:0000313" key="2">
    <source>
        <dbReference type="EMBL" id="THU85146.1"/>
    </source>
</evidence>
<feature type="compositionally biased region" description="Polar residues" evidence="1">
    <location>
        <begin position="46"/>
        <end position="55"/>
    </location>
</feature>
<dbReference type="EMBL" id="ML179563">
    <property type="protein sequence ID" value="THU85146.1"/>
    <property type="molecule type" value="Genomic_DNA"/>
</dbReference>
<name>A0A4S8L8S6_DENBC</name>
<proteinExistence type="predicted"/>
<accession>A0A4S8L8S6</accession>
<feature type="compositionally biased region" description="Basic residues" evidence="1">
    <location>
        <begin position="1"/>
        <end position="12"/>
    </location>
</feature>
<dbReference type="OrthoDB" id="3271097at2759"/>
<keyword evidence="3" id="KW-1185">Reference proteome</keyword>
<reference evidence="2 3" key="1">
    <citation type="journal article" date="2019" name="Nat. Ecol. Evol.">
        <title>Megaphylogeny resolves global patterns of mushroom evolution.</title>
        <authorList>
            <person name="Varga T."/>
            <person name="Krizsan K."/>
            <person name="Foldi C."/>
            <person name="Dima B."/>
            <person name="Sanchez-Garcia M."/>
            <person name="Sanchez-Ramirez S."/>
            <person name="Szollosi G.J."/>
            <person name="Szarkandi J.G."/>
            <person name="Papp V."/>
            <person name="Albert L."/>
            <person name="Andreopoulos W."/>
            <person name="Angelini C."/>
            <person name="Antonin V."/>
            <person name="Barry K.W."/>
            <person name="Bougher N.L."/>
            <person name="Buchanan P."/>
            <person name="Buyck B."/>
            <person name="Bense V."/>
            <person name="Catcheside P."/>
            <person name="Chovatia M."/>
            <person name="Cooper J."/>
            <person name="Damon W."/>
            <person name="Desjardin D."/>
            <person name="Finy P."/>
            <person name="Geml J."/>
            <person name="Haridas S."/>
            <person name="Hughes K."/>
            <person name="Justo A."/>
            <person name="Karasinski D."/>
            <person name="Kautmanova I."/>
            <person name="Kiss B."/>
            <person name="Kocsube S."/>
            <person name="Kotiranta H."/>
            <person name="LaButti K.M."/>
            <person name="Lechner B.E."/>
            <person name="Liimatainen K."/>
            <person name="Lipzen A."/>
            <person name="Lukacs Z."/>
            <person name="Mihaltcheva S."/>
            <person name="Morgado L.N."/>
            <person name="Niskanen T."/>
            <person name="Noordeloos M.E."/>
            <person name="Ohm R.A."/>
            <person name="Ortiz-Santana B."/>
            <person name="Ovrebo C."/>
            <person name="Racz N."/>
            <person name="Riley R."/>
            <person name="Savchenko A."/>
            <person name="Shiryaev A."/>
            <person name="Soop K."/>
            <person name="Spirin V."/>
            <person name="Szebenyi C."/>
            <person name="Tomsovsky M."/>
            <person name="Tulloss R.E."/>
            <person name="Uehling J."/>
            <person name="Grigoriev I.V."/>
            <person name="Vagvolgyi C."/>
            <person name="Papp T."/>
            <person name="Martin F.M."/>
            <person name="Miettinen O."/>
            <person name="Hibbett D.S."/>
            <person name="Nagy L.G."/>
        </authorList>
    </citation>
    <scope>NUCLEOTIDE SEQUENCE [LARGE SCALE GENOMIC DNA]</scope>
    <source>
        <strain evidence="2 3">CBS 962.96</strain>
    </source>
</reference>